<evidence type="ECO:0000256" key="16">
    <source>
        <dbReference type="ARBA" id="ARBA00047594"/>
    </source>
</evidence>
<evidence type="ECO:0000256" key="6">
    <source>
        <dbReference type="ARBA" id="ARBA00022692"/>
    </source>
</evidence>
<evidence type="ECO:0000256" key="8">
    <source>
        <dbReference type="ARBA" id="ARBA00022960"/>
    </source>
</evidence>
<dbReference type="EMBL" id="BAAAYR010000002">
    <property type="protein sequence ID" value="GAA3565895.1"/>
    <property type="molecule type" value="Genomic_DNA"/>
</dbReference>
<dbReference type="RefSeq" id="WP_204910614.1">
    <property type="nucleotide sequence ID" value="NZ_BAAAYR010000002.1"/>
</dbReference>
<feature type="transmembrane region" description="Helical" evidence="17">
    <location>
        <begin position="43"/>
        <end position="62"/>
    </location>
</feature>
<protein>
    <recommendedName>
        <fullName evidence="4 17">Undecaprenyl-diphosphatase</fullName>
        <ecNumber evidence="3 17">3.6.1.27</ecNumber>
    </recommendedName>
    <alternativeName>
        <fullName evidence="15 17">Bacitracin resistance protein</fullName>
    </alternativeName>
    <alternativeName>
        <fullName evidence="14 17">Undecaprenyl pyrophosphate phosphatase</fullName>
    </alternativeName>
</protein>
<evidence type="ECO:0000313" key="18">
    <source>
        <dbReference type="EMBL" id="GAA3565895.1"/>
    </source>
</evidence>
<evidence type="ECO:0000256" key="1">
    <source>
        <dbReference type="ARBA" id="ARBA00004651"/>
    </source>
</evidence>
<comment type="catalytic activity">
    <reaction evidence="16 17">
        <text>di-trans,octa-cis-undecaprenyl diphosphate + H2O = di-trans,octa-cis-undecaprenyl phosphate + phosphate + H(+)</text>
        <dbReference type="Rhea" id="RHEA:28094"/>
        <dbReference type="ChEBI" id="CHEBI:15377"/>
        <dbReference type="ChEBI" id="CHEBI:15378"/>
        <dbReference type="ChEBI" id="CHEBI:43474"/>
        <dbReference type="ChEBI" id="CHEBI:58405"/>
        <dbReference type="ChEBI" id="CHEBI:60392"/>
        <dbReference type="EC" id="3.6.1.27"/>
    </reaction>
</comment>
<feature type="transmembrane region" description="Helical" evidence="17">
    <location>
        <begin position="113"/>
        <end position="134"/>
    </location>
</feature>
<reference evidence="19" key="1">
    <citation type="journal article" date="2019" name="Int. J. Syst. Evol. Microbiol.">
        <title>The Global Catalogue of Microorganisms (GCM) 10K type strain sequencing project: providing services to taxonomists for standard genome sequencing and annotation.</title>
        <authorList>
            <consortium name="The Broad Institute Genomics Platform"/>
            <consortium name="The Broad Institute Genome Sequencing Center for Infectious Disease"/>
            <person name="Wu L."/>
            <person name="Ma J."/>
        </authorList>
    </citation>
    <scope>NUCLEOTIDE SEQUENCE [LARGE SCALE GENOMIC DNA]</scope>
    <source>
        <strain evidence="19">JCM 16540</strain>
    </source>
</reference>
<keyword evidence="8 17" id="KW-0133">Cell shape</keyword>
<dbReference type="HAMAP" id="MF_01006">
    <property type="entry name" value="Undec_diphosphatase"/>
    <property type="match status" value="1"/>
</dbReference>
<keyword evidence="12 17" id="KW-0046">Antibiotic resistance</keyword>
<evidence type="ECO:0000256" key="4">
    <source>
        <dbReference type="ARBA" id="ARBA00021581"/>
    </source>
</evidence>
<dbReference type="PANTHER" id="PTHR30622:SF3">
    <property type="entry name" value="UNDECAPRENYL-DIPHOSPHATASE"/>
    <property type="match status" value="1"/>
</dbReference>
<evidence type="ECO:0000313" key="19">
    <source>
        <dbReference type="Proteomes" id="UP001500767"/>
    </source>
</evidence>
<comment type="similarity">
    <text evidence="2 17">Belongs to the UppP family.</text>
</comment>
<keyword evidence="5 17" id="KW-1003">Cell membrane</keyword>
<dbReference type="InterPro" id="IPR003824">
    <property type="entry name" value="UppP"/>
</dbReference>
<comment type="subcellular location">
    <subcellularLocation>
        <location evidence="1 17">Cell membrane</location>
        <topology evidence="1 17">Multi-pass membrane protein</topology>
    </subcellularLocation>
</comment>
<comment type="miscellaneous">
    <text evidence="17">Bacitracin is thought to be involved in the inhibition of peptidoglycan synthesis by sequestering undecaprenyl diphosphate, thereby reducing the pool of lipid carrier available.</text>
</comment>
<keyword evidence="6 17" id="KW-0812">Transmembrane</keyword>
<keyword evidence="7 17" id="KW-0378">Hydrolase</keyword>
<dbReference type="Proteomes" id="UP001500767">
    <property type="component" value="Unassembled WGS sequence"/>
</dbReference>
<evidence type="ECO:0000256" key="15">
    <source>
        <dbReference type="ARBA" id="ARBA00032932"/>
    </source>
</evidence>
<keyword evidence="11 17" id="KW-0472">Membrane</keyword>
<name>A0ABP6XEA8_9ACTN</name>
<proteinExistence type="inferred from homology"/>
<keyword evidence="19" id="KW-1185">Reference proteome</keyword>
<evidence type="ECO:0000256" key="13">
    <source>
        <dbReference type="ARBA" id="ARBA00023316"/>
    </source>
</evidence>
<evidence type="ECO:0000256" key="9">
    <source>
        <dbReference type="ARBA" id="ARBA00022984"/>
    </source>
</evidence>
<feature type="transmembrane region" description="Helical" evidence="17">
    <location>
        <begin position="220"/>
        <end position="242"/>
    </location>
</feature>
<feature type="transmembrane region" description="Helical" evidence="17">
    <location>
        <begin position="254"/>
        <end position="273"/>
    </location>
</feature>
<evidence type="ECO:0000256" key="2">
    <source>
        <dbReference type="ARBA" id="ARBA00010621"/>
    </source>
</evidence>
<accession>A0ABP6XEA8</accession>
<evidence type="ECO:0000256" key="10">
    <source>
        <dbReference type="ARBA" id="ARBA00022989"/>
    </source>
</evidence>
<organism evidence="18 19">
    <name type="scientific">Microlunatus spumicola</name>
    <dbReference type="NCBI Taxonomy" id="81499"/>
    <lineage>
        <taxon>Bacteria</taxon>
        <taxon>Bacillati</taxon>
        <taxon>Actinomycetota</taxon>
        <taxon>Actinomycetes</taxon>
        <taxon>Propionibacteriales</taxon>
        <taxon>Propionibacteriaceae</taxon>
        <taxon>Microlunatus</taxon>
    </lineage>
</organism>
<feature type="transmembrane region" description="Helical" evidence="17">
    <location>
        <begin position="190"/>
        <end position="208"/>
    </location>
</feature>
<evidence type="ECO:0000256" key="12">
    <source>
        <dbReference type="ARBA" id="ARBA00023251"/>
    </source>
</evidence>
<keyword evidence="13 17" id="KW-0961">Cell wall biogenesis/degradation</keyword>
<dbReference type="PANTHER" id="PTHR30622">
    <property type="entry name" value="UNDECAPRENYL-DIPHOSPHATASE"/>
    <property type="match status" value="1"/>
</dbReference>
<evidence type="ECO:0000256" key="7">
    <source>
        <dbReference type="ARBA" id="ARBA00022801"/>
    </source>
</evidence>
<evidence type="ECO:0000256" key="17">
    <source>
        <dbReference type="HAMAP-Rule" id="MF_01006"/>
    </source>
</evidence>
<comment type="function">
    <text evidence="17">Catalyzes the dephosphorylation of undecaprenyl diphosphate (UPP). Confers resistance to bacitracin.</text>
</comment>
<dbReference type="Pfam" id="PF02673">
    <property type="entry name" value="BacA"/>
    <property type="match status" value="1"/>
</dbReference>
<gene>
    <name evidence="17" type="primary">uppP</name>
    <name evidence="18" type="ORF">GCM10022197_22200</name>
</gene>
<evidence type="ECO:0000256" key="5">
    <source>
        <dbReference type="ARBA" id="ARBA00022475"/>
    </source>
</evidence>
<comment type="caution">
    <text evidence="18">The sequence shown here is derived from an EMBL/GenBank/DDBJ whole genome shotgun (WGS) entry which is preliminary data.</text>
</comment>
<evidence type="ECO:0000256" key="11">
    <source>
        <dbReference type="ARBA" id="ARBA00023136"/>
    </source>
</evidence>
<keyword evidence="10 17" id="KW-1133">Transmembrane helix</keyword>
<sequence>MDLGEAVLLGVTEGLTEFLPVSSTGHLTVVEKLLGLRLDDPGVTAFTAIIQLGPILAVLIFFRRDIVALAGAWLHGIASPSRRGDQYRLAWAVVLGTIPIGVVGFLGRDAISAARSLWVVAAALVGWSLVMVAAERAGTQSRNESEIRWRDALVVGLVQCVALIPGVSRSGATISAGLLRGLDRVSATRFSFFLSIPAMIAAGVFEAASEGSAVSRTVGWAATGTGTFVAFAVGYAAIAWLLRLVARHPITVFVPYRIALGLLIAAALATGLITP</sequence>
<keyword evidence="9 17" id="KW-0573">Peptidoglycan synthesis</keyword>
<dbReference type="EC" id="3.6.1.27" evidence="3 17"/>
<feature type="transmembrane region" description="Helical" evidence="17">
    <location>
        <begin position="89"/>
        <end position="107"/>
    </location>
</feature>
<evidence type="ECO:0000256" key="3">
    <source>
        <dbReference type="ARBA" id="ARBA00012374"/>
    </source>
</evidence>
<evidence type="ECO:0000256" key="14">
    <source>
        <dbReference type="ARBA" id="ARBA00032707"/>
    </source>
</evidence>
<dbReference type="NCBIfam" id="TIGR00753">
    <property type="entry name" value="undec_PP_bacA"/>
    <property type="match status" value="1"/>
</dbReference>
<dbReference type="NCBIfam" id="NF001392">
    <property type="entry name" value="PRK00281.2-1"/>
    <property type="match status" value="1"/>
</dbReference>